<accession>A0A085RJE8</accession>
<dbReference type="EMBL" id="KC886257">
    <property type="protein sequence ID" value="AHM25131.1"/>
    <property type="molecule type" value="Genomic_DNA"/>
</dbReference>
<reference evidence="1" key="1">
    <citation type="journal article" date="2014" name="PLoS ONE">
        <title>Worldwide Occurrence of Integrative Conjugative Element Encoding Multidrug Resistance Determinants in Epidemic Vibrio cholerae O1.</title>
        <authorList>
            <person name="Marin M.A."/>
            <person name="Fonseca E.L."/>
            <person name="Andrade B.N."/>
            <person name="Cabral A.C."/>
            <person name="Vicente A.C."/>
        </authorList>
    </citation>
    <scope>NUCLEOTIDE SEQUENCE</scope>
    <source>
        <strain evidence="1">VC504</strain>
    </source>
</reference>
<name>A0A085RJE8_VIBCL</name>
<organism evidence="1">
    <name type="scientific">Vibrio cholerae</name>
    <dbReference type="NCBI Taxonomy" id="666"/>
    <lineage>
        <taxon>Bacteria</taxon>
        <taxon>Pseudomonadati</taxon>
        <taxon>Pseudomonadota</taxon>
        <taxon>Gammaproteobacteria</taxon>
        <taxon>Vibrionales</taxon>
        <taxon>Vibrionaceae</taxon>
        <taxon>Vibrio</taxon>
    </lineage>
</organism>
<protein>
    <submittedName>
        <fullName evidence="1">Uncharacterized protein</fullName>
    </submittedName>
</protein>
<proteinExistence type="predicted"/>
<evidence type="ECO:0000313" key="1">
    <source>
        <dbReference type="EMBL" id="AHM25131.1"/>
    </source>
</evidence>
<dbReference type="AlphaFoldDB" id="A0A085RJE8"/>
<sequence length="61" mass="7124">MSDRLQIRLPSTNIFFRSGLVLDRYLSVVFEINGLVRLSLRKLNRHIKLPNSLANMRLLNT</sequence>